<dbReference type="GO" id="GO:0009658">
    <property type="term" value="P:chloroplast organization"/>
    <property type="evidence" value="ECO:0007669"/>
    <property type="project" value="TreeGrafter"/>
</dbReference>
<evidence type="ECO:0000313" key="2">
    <source>
        <dbReference type="EMBL" id="TKS18291.1"/>
    </source>
</evidence>
<feature type="region of interest" description="Disordered" evidence="1">
    <location>
        <begin position="142"/>
        <end position="188"/>
    </location>
</feature>
<reference evidence="2" key="1">
    <citation type="submission" date="2018-10" db="EMBL/GenBank/DDBJ databases">
        <title>Population genomic analysis revealed the cold adaptation of white poplar.</title>
        <authorList>
            <person name="Liu Y.-J."/>
        </authorList>
    </citation>
    <scope>NUCLEOTIDE SEQUENCE [LARGE SCALE GENOMIC DNA]</scope>
    <source>
        <strain evidence="2">PAL-ZL1</strain>
    </source>
</reference>
<protein>
    <submittedName>
        <fullName evidence="2">Uncharacterized protein</fullName>
    </submittedName>
</protein>
<comment type="caution">
    <text evidence="2">The sequence shown here is derived from an EMBL/GenBank/DDBJ whole genome shotgun (WGS) entry which is preliminary data.</text>
</comment>
<dbReference type="GO" id="GO:0010027">
    <property type="term" value="P:thylakoid membrane organization"/>
    <property type="evidence" value="ECO:0007669"/>
    <property type="project" value="TreeGrafter"/>
</dbReference>
<proteinExistence type="predicted"/>
<dbReference type="InterPro" id="IPR040299">
    <property type="entry name" value="RF2K-like"/>
</dbReference>
<dbReference type="PANTHER" id="PTHR34938:SF1">
    <property type="entry name" value="PROTEIN FERTILITY RESTORER RF2, MITOCHONDRIAL"/>
    <property type="match status" value="1"/>
</dbReference>
<evidence type="ECO:0000256" key="1">
    <source>
        <dbReference type="SAM" id="MobiDB-lite"/>
    </source>
</evidence>
<name>A0A4U5R4Q7_POPAL</name>
<gene>
    <name evidence="2" type="ORF">D5086_0000005400</name>
</gene>
<sequence length="224" mass="24248">MFSLFSGWVKTQLVTFCSLRHGKVAVLVIVVDYGLEKGWCVVLLLGFWLDWDCMKRKGYFSFVAEMLPFSASNISSVPVSVPVKTRGQCKGQIKQTGQGPLGLATQLQPIDRIKPFVHSSRKRSASIICSAAMNARCSTSGQTQTVLKETPTITKAPVREPTKTPQLDDGGPGLPPRDDGDGGGGGGGGGGNWSGGFFFFGFLAFLGFLKDKESEGDYRDSRRR</sequence>
<organism evidence="2">
    <name type="scientific">Populus alba</name>
    <name type="common">White poplar</name>
    <dbReference type="NCBI Taxonomy" id="43335"/>
    <lineage>
        <taxon>Eukaryota</taxon>
        <taxon>Viridiplantae</taxon>
        <taxon>Streptophyta</taxon>
        <taxon>Embryophyta</taxon>
        <taxon>Tracheophyta</taxon>
        <taxon>Spermatophyta</taxon>
        <taxon>Magnoliopsida</taxon>
        <taxon>eudicotyledons</taxon>
        <taxon>Gunneridae</taxon>
        <taxon>Pentapetalae</taxon>
        <taxon>rosids</taxon>
        <taxon>fabids</taxon>
        <taxon>Malpighiales</taxon>
        <taxon>Salicaceae</taxon>
        <taxon>Saliceae</taxon>
        <taxon>Populus</taxon>
    </lineage>
</organism>
<dbReference type="STRING" id="43335.A0A4U5R4Q7"/>
<dbReference type="GO" id="GO:0009507">
    <property type="term" value="C:chloroplast"/>
    <property type="evidence" value="ECO:0007669"/>
    <property type="project" value="TreeGrafter"/>
</dbReference>
<accession>A0A4U5R4Q7</accession>
<dbReference type="EMBL" id="RCHU01000006">
    <property type="protein sequence ID" value="TKS18291.1"/>
    <property type="molecule type" value="Genomic_DNA"/>
</dbReference>
<feature type="compositionally biased region" description="Polar residues" evidence="1">
    <location>
        <begin position="142"/>
        <end position="153"/>
    </location>
</feature>
<dbReference type="PANTHER" id="PTHR34938">
    <property type="entry name" value="PROTEIN FERTILITY RESTORER RF2, MITOCHONDRIAL"/>
    <property type="match status" value="1"/>
</dbReference>
<dbReference type="AlphaFoldDB" id="A0A4U5R4Q7"/>